<protein>
    <submittedName>
        <fullName evidence="2">Uncharacterized protein</fullName>
    </submittedName>
</protein>
<reference evidence="3" key="1">
    <citation type="submission" date="2015-06" db="EMBL/GenBank/DDBJ databases">
        <title>Expansion of signal transduction pathways in fungi by whole-genome duplication.</title>
        <authorList>
            <consortium name="DOE Joint Genome Institute"/>
            <person name="Corrochano L.M."/>
            <person name="Kuo A."/>
            <person name="Marcet-Houben M."/>
            <person name="Polaino S."/>
            <person name="Salamov A."/>
            <person name="Villalobos J.M."/>
            <person name="Alvarez M.I."/>
            <person name="Avalos J."/>
            <person name="Benito E.P."/>
            <person name="Benoit I."/>
            <person name="Burger G."/>
            <person name="Camino L.P."/>
            <person name="Canovas D."/>
            <person name="Cerda-Olmedo E."/>
            <person name="Cheng J.-F."/>
            <person name="Dominguez A."/>
            <person name="Elias M."/>
            <person name="Eslava A.P."/>
            <person name="Glaser F."/>
            <person name="Grimwood J."/>
            <person name="Gutierrez G."/>
            <person name="Heitman J."/>
            <person name="Henrissat B."/>
            <person name="Iturriaga E.A."/>
            <person name="Lang B.F."/>
            <person name="Lavin J.L."/>
            <person name="Lee S."/>
            <person name="Li W."/>
            <person name="Lindquist E."/>
            <person name="Lopez-Garcia S."/>
            <person name="Luque E.M."/>
            <person name="Marcos A.T."/>
            <person name="Martin J."/>
            <person name="McCluskey K."/>
            <person name="Medina H.R."/>
            <person name="Miralles-Duran A."/>
            <person name="Miyazaki A."/>
            <person name="Munoz-Torres E."/>
            <person name="Oguiza J.A."/>
            <person name="Ohm R."/>
            <person name="Olmedo M."/>
            <person name="Orejas M."/>
            <person name="Ortiz-Castellanos L."/>
            <person name="Pisabarro A.G."/>
            <person name="Rodriguez-Romero J."/>
            <person name="Ruiz-Herrera J."/>
            <person name="Ruiz-Vazquez R."/>
            <person name="Sanz C."/>
            <person name="Schackwitz W."/>
            <person name="Schmutz J."/>
            <person name="Shahriari M."/>
            <person name="Shelest E."/>
            <person name="Silva-Franco F."/>
            <person name="Soanes D."/>
            <person name="Syed K."/>
            <person name="Tagua V.G."/>
            <person name="Talbot N.J."/>
            <person name="Thon M."/>
            <person name="De vries R.P."/>
            <person name="Wiebenga A."/>
            <person name="Yadav J.S."/>
            <person name="Braun E.L."/>
            <person name="Baker S."/>
            <person name="Garre V."/>
            <person name="Horwitz B."/>
            <person name="Torres-Martinez S."/>
            <person name="Idnurm A."/>
            <person name="Herrera-Estrella A."/>
            <person name="Gabaldon T."/>
            <person name="Grigoriev I.V."/>
        </authorList>
    </citation>
    <scope>NUCLEOTIDE SEQUENCE [LARGE SCALE GENOMIC DNA]</scope>
    <source>
        <strain evidence="3">NRRL 1555(-)</strain>
    </source>
</reference>
<dbReference type="InParanoid" id="A0A162TMA7"/>
<evidence type="ECO:0000313" key="3">
    <source>
        <dbReference type="Proteomes" id="UP000077315"/>
    </source>
</evidence>
<dbReference type="AlphaFoldDB" id="A0A162TMA7"/>
<dbReference type="GeneID" id="28997889"/>
<organism evidence="2 3">
    <name type="scientific">Phycomyces blakesleeanus (strain ATCC 8743b / DSM 1359 / FGSC 10004 / NBRC 33097 / NRRL 1555)</name>
    <dbReference type="NCBI Taxonomy" id="763407"/>
    <lineage>
        <taxon>Eukaryota</taxon>
        <taxon>Fungi</taxon>
        <taxon>Fungi incertae sedis</taxon>
        <taxon>Mucoromycota</taxon>
        <taxon>Mucoromycotina</taxon>
        <taxon>Mucoromycetes</taxon>
        <taxon>Mucorales</taxon>
        <taxon>Phycomycetaceae</taxon>
        <taxon>Phycomyces</taxon>
    </lineage>
</organism>
<name>A0A162TMA7_PHYB8</name>
<evidence type="ECO:0000313" key="2">
    <source>
        <dbReference type="EMBL" id="OAD68273.1"/>
    </source>
</evidence>
<proteinExistence type="predicted"/>
<accession>A0A162TMA7</accession>
<dbReference type="VEuPathDB" id="FungiDB:PHYBLDRAFT_173279"/>
<gene>
    <name evidence="2" type="ORF">PHYBLDRAFT_173279</name>
</gene>
<dbReference type="RefSeq" id="XP_018286313.1">
    <property type="nucleotide sequence ID" value="XM_018436983.1"/>
</dbReference>
<evidence type="ECO:0000256" key="1">
    <source>
        <dbReference type="SAM" id="MobiDB-lite"/>
    </source>
</evidence>
<keyword evidence="3" id="KW-1185">Reference proteome</keyword>
<dbReference type="Proteomes" id="UP000077315">
    <property type="component" value="Unassembled WGS sequence"/>
</dbReference>
<sequence length="187" mass="21528">MAPSARIDQLNTENNPKDNLNKEQTNKSQRLKEAKEHPRTINMKTPKCSKSLGAAFWLKNCEVYARINRLRSRGGLTYKTFRTGTASRRYSLRDHQGKAIIQEIGSAYANRFQDLINQSKLETKEDTNTSRLCKRDIKKAFIADMISKELHREIKRNDLKTLAAAIEMILELSKEMDYDSDSEESEA</sequence>
<dbReference type="EMBL" id="KV440995">
    <property type="protein sequence ID" value="OAD68273.1"/>
    <property type="molecule type" value="Genomic_DNA"/>
</dbReference>
<feature type="region of interest" description="Disordered" evidence="1">
    <location>
        <begin position="1"/>
        <end position="38"/>
    </location>
</feature>
<feature type="compositionally biased region" description="Basic and acidic residues" evidence="1">
    <location>
        <begin position="15"/>
        <end position="38"/>
    </location>
</feature>